<evidence type="ECO:0000256" key="5">
    <source>
        <dbReference type="ARBA" id="ARBA00022801"/>
    </source>
</evidence>
<comment type="caution">
    <text evidence="8">The sequence shown here is derived from an EMBL/GenBank/DDBJ whole genome shotgun (WGS) entry which is preliminary data.</text>
</comment>
<dbReference type="SUPFAM" id="SSF143011">
    <property type="entry name" value="RelE-like"/>
    <property type="match status" value="1"/>
</dbReference>
<evidence type="ECO:0000256" key="6">
    <source>
        <dbReference type="ARBA" id="ARBA00030388"/>
    </source>
</evidence>
<dbReference type="NCBIfam" id="TIGR02116">
    <property type="entry name" value="toxin_Txe_YoeB"/>
    <property type="match status" value="1"/>
</dbReference>
<organism evidence="8 9">
    <name type="scientific">Convivina intestini</name>
    <dbReference type="NCBI Taxonomy" id="1505726"/>
    <lineage>
        <taxon>Bacteria</taxon>
        <taxon>Bacillati</taxon>
        <taxon>Bacillota</taxon>
        <taxon>Bacilli</taxon>
        <taxon>Lactobacillales</taxon>
        <taxon>Lactobacillaceae</taxon>
        <taxon>Convivina</taxon>
    </lineage>
</organism>
<dbReference type="Gene3D" id="3.30.2310.20">
    <property type="entry name" value="RelE-like"/>
    <property type="match status" value="1"/>
</dbReference>
<evidence type="ECO:0000256" key="4">
    <source>
        <dbReference type="ARBA" id="ARBA00022759"/>
    </source>
</evidence>
<keyword evidence="3" id="KW-0540">Nuclease</keyword>
<keyword evidence="9" id="KW-1185">Reference proteome</keyword>
<proteinExistence type="inferred from homology"/>
<keyword evidence="5" id="KW-0378">Hydrolase</keyword>
<dbReference type="Pfam" id="PF06769">
    <property type="entry name" value="YoeB_toxin"/>
    <property type="match status" value="1"/>
</dbReference>
<dbReference type="OrthoDB" id="9801102at2"/>
<dbReference type="GO" id="GO:0045892">
    <property type="term" value="P:negative regulation of DNA-templated transcription"/>
    <property type="evidence" value="ECO:0007669"/>
    <property type="project" value="TreeGrafter"/>
</dbReference>
<protein>
    <recommendedName>
        <fullName evidence="7">Endoribonuclease YoeB</fullName>
    </recommendedName>
    <alternativeName>
        <fullName evidence="6">Putative mRNA interferase YoeB</fullName>
    </alternativeName>
</protein>
<evidence type="ECO:0000313" key="9">
    <source>
        <dbReference type="Proteomes" id="UP000245433"/>
    </source>
</evidence>
<dbReference type="InterPro" id="IPR035093">
    <property type="entry name" value="RelE/ParE_toxin_dom_sf"/>
</dbReference>
<dbReference type="EMBL" id="QEKT01000001">
    <property type="protein sequence ID" value="PVY86244.1"/>
    <property type="molecule type" value="Genomic_DNA"/>
</dbReference>
<dbReference type="GO" id="GO:0006401">
    <property type="term" value="P:RNA catabolic process"/>
    <property type="evidence" value="ECO:0007669"/>
    <property type="project" value="InterPro"/>
</dbReference>
<evidence type="ECO:0000313" key="8">
    <source>
        <dbReference type="EMBL" id="PVY86244.1"/>
    </source>
</evidence>
<keyword evidence="2" id="KW-1277">Toxin-antitoxin system</keyword>
<dbReference type="AlphaFoldDB" id="A0A2U1DF04"/>
<accession>A0A2U1DF04</accession>
<evidence type="ECO:0000256" key="7">
    <source>
        <dbReference type="ARBA" id="ARBA00050056"/>
    </source>
</evidence>
<keyword evidence="4" id="KW-0255">Endonuclease</keyword>
<dbReference type="Proteomes" id="UP000245433">
    <property type="component" value="Unassembled WGS sequence"/>
</dbReference>
<dbReference type="GO" id="GO:0004519">
    <property type="term" value="F:endonuclease activity"/>
    <property type="evidence" value="ECO:0007669"/>
    <property type="project" value="UniProtKB-KW"/>
</dbReference>
<name>A0A2U1DF04_9LACO</name>
<evidence type="ECO:0000256" key="3">
    <source>
        <dbReference type="ARBA" id="ARBA00022722"/>
    </source>
</evidence>
<dbReference type="PANTHER" id="PTHR38039:SF1">
    <property type="entry name" value="TOXIN YOEB"/>
    <property type="match status" value="1"/>
</dbReference>
<dbReference type="InterPro" id="IPR009614">
    <property type="entry name" value="YoeB_toxin"/>
</dbReference>
<gene>
    <name evidence="8" type="ORF">C7384_101159</name>
</gene>
<evidence type="ECO:0000256" key="1">
    <source>
        <dbReference type="ARBA" id="ARBA00008172"/>
    </source>
</evidence>
<dbReference type="RefSeq" id="WP_089937475.1">
    <property type="nucleotide sequence ID" value="NZ_CAKOEX010000001.1"/>
</dbReference>
<dbReference type="PANTHER" id="PTHR38039">
    <property type="entry name" value="TOXIN YOEB"/>
    <property type="match status" value="1"/>
</dbReference>
<sequence length="99" mass="11340">MSSNWQVEIKSSAKTDLKKILKSPLCQSFMEIKQVLVDNPYQPSHSFEKLTPPVAGFYSRRINSQHRVVYTVNKAAKTVTIYSCRFTTVTVQSNRKITN</sequence>
<evidence type="ECO:0000256" key="2">
    <source>
        <dbReference type="ARBA" id="ARBA00022649"/>
    </source>
</evidence>
<dbReference type="GO" id="GO:0016787">
    <property type="term" value="F:hydrolase activity"/>
    <property type="evidence" value="ECO:0007669"/>
    <property type="project" value="UniProtKB-KW"/>
</dbReference>
<comment type="similarity">
    <text evidence="1">Belongs to the YoeB family.</text>
</comment>
<reference evidence="8 9" key="1">
    <citation type="submission" date="2018-04" db="EMBL/GenBank/DDBJ databases">
        <title>Genomic Encyclopedia of Type Strains, Phase IV (KMG-IV): sequencing the most valuable type-strain genomes for metagenomic binning, comparative biology and taxonomic classification.</title>
        <authorList>
            <person name="Goeker M."/>
        </authorList>
    </citation>
    <scope>NUCLEOTIDE SEQUENCE [LARGE SCALE GENOMIC DNA]</scope>
    <source>
        <strain evidence="8 9">DSM 28795</strain>
    </source>
</reference>